<dbReference type="Proteomes" id="UP000588586">
    <property type="component" value="Unassembled WGS sequence"/>
</dbReference>
<dbReference type="GO" id="GO:0005524">
    <property type="term" value="F:ATP binding"/>
    <property type="evidence" value="ECO:0007669"/>
    <property type="project" value="UniProtKB-KW"/>
</dbReference>
<proteinExistence type="inferred from homology"/>
<comment type="caution">
    <text evidence="9">The sequence shown here is derived from an EMBL/GenBank/DDBJ whole genome shotgun (WGS) entry which is preliminary data.</text>
</comment>
<keyword evidence="10" id="KW-1185">Reference proteome</keyword>
<keyword evidence="5 9" id="KW-0067">ATP-binding</keyword>
<gene>
    <name evidence="9" type="ORF">HJG52_01755</name>
</gene>
<evidence type="ECO:0000313" key="9">
    <source>
        <dbReference type="EMBL" id="NNM44726.1"/>
    </source>
</evidence>
<dbReference type="Gene3D" id="3.30.565.10">
    <property type="entry name" value="Histidine kinase-like ATPase, C-terminal domain"/>
    <property type="match status" value="1"/>
</dbReference>
<evidence type="ECO:0000256" key="8">
    <source>
        <dbReference type="ARBA" id="ARBA00023235"/>
    </source>
</evidence>
<dbReference type="EC" id="5.6.2.2" evidence="3"/>
<evidence type="ECO:0000256" key="1">
    <source>
        <dbReference type="ARBA" id="ARBA00000185"/>
    </source>
</evidence>
<keyword evidence="7" id="KW-0238">DNA-binding</keyword>
<name>A0A849H4M7_9MICO</name>
<dbReference type="SUPFAM" id="SSF55874">
    <property type="entry name" value="ATPase domain of HSP90 chaperone/DNA topoisomerase II/histidine kinase"/>
    <property type="match status" value="1"/>
</dbReference>
<evidence type="ECO:0000256" key="7">
    <source>
        <dbReference type="ARBA" id="ARBA00023125"/>
    </source>
</evidence>
<dbReference type="PANTHER" id="PTHR45866:SF1">
    <property type="entry name" value="DNA GYRASE SUBUNIT B, MITOCHONDRIAL"/>
    <property type="match status" value="1"/>
</dbReference>
<accession>A0A849H4M7</accession>
<reference evidence="9 10" key="1">
    <citation type="submission" date="2020-04" db="EMBL/GenBank/DDBJ databases">
        <title>Knoellia sp. isolate from air conditioner.</title>
        <authorList>
            <person name="Chea S."/>
            <person name="Kim D.-U."/>
        </authorList>
    </citation>
    <scope>NUCLEOTIDE SEQUENCE [LARGE SCALE GENOMIC DNA]</scope>
    <source>
        <strain evidence="9 10">DB2414S</strain>
    </source>
</reference>
<keyword evidence="8" id="KW-0413">Isomerase</keyword>
<dbReference type="AlphaFoldDB" id="A0A849H4M7"/>
<evidence type="ECO:0000256" key="2">
    <source>
        <dbReference type="ARBA" id="ARBA00010708"/>
    </source>
</evidence>
<evidence type="ECO:0000256" key="6">
    <source>
        <dbReference type="ARBA" id="ARBA00023029"/>
    </source>
</evidence>
<evidence type="ECO:0000256" key="5">
    <source>
        <dbReference type="ARBA" id="ARBA00022840"/>
    </source>
</evidence>
<comment type="similarity">
    <text evidence="2">Belongs to the type II topoisomerase GyrB family.</text>
</comment>
<keyword evidence="6" id="KW-0799">Topoisomerase</keyword>
<dbReference type="RefSeq" id="WP_171241850.1">
    <property type="nucleotide sequence ID" value="NZ_JABEPQ010000001.1"/>
</dbReference>
<evidence type="ECO:0000313" key="10">
    <source>
        <dbReference type="Proteomes" id="UP000588586"/>
    </source>
</evidence>
<organism evidence="9 10">
    <name type="scientific">Knoellia koreensis</name>
    <dbReference type="NCBI Taxonomy" id="2730921"/>
    <lineage>
        <taxon>Bacteria</taxon>
        <taxon>Bacillati</taxon>
        <taxon>Actinomycetota</taxon>
        <taxon>Actinomycetes</taxon>
        <taxon>Micrococcales</taxon>
        <taxon>Intrasporangiaceae</taxon>
        <taxon>Knoellia</taxon>
    </lineage>
</organism>
<dbReference type="InterPro" id="IPR036890">
    <property type="entry name" value="HATPase_C_sf"/>
</dbReference>
<dbReference type="PANTHER" id="PTHR45866">
    <property type="entry name" value="DNA GYRASE/TOPOISOMERASE SUBUNIT B"/>
    <property type="match status" value="1"/>
</dbReference>
<protein>
    <recommendedName>
        <fullName evidence="3">DNA topoisomerase (ATP-hydrolyzing)</fullName>
        <ecNumber evidence="3">5.6.2.2</ecNumber>
    </recommendedName>
</protein>
<comment type="catalytic activity">
    <reaction evidence="1">
        <text>ATP-dependent breakage, passage and rejoining of double-stranded DNA.</text>
        <dbReference type="EC" id="5.6.2.2"/>
    </reaction>
</comment>
<dbReference type="GO" id="GO:0003677">
    <property type="term" value="F:DNA binding"/>
    <property type="evidence" value="ECO:0007669"/>
    <property type="project" value="UniProtKB-KW"/>
</dbReference>
<dbReference type="GO" id="GO:0003918">
    <property type="term" value="F:DNA topoisomerase type II (double strand cut, ATP-hydrolyzing) activity"/>
    <property type="evidence" value="ECO:0007669"/>
    <property type="project" value="UniProtKB-EC"/>
</dbReference>
<evidence type="ECO:0000256" key="3">
    <source>
        <dbReference type="ARBA" id="ARBA00012895"/>
    </source>
</evidence>
<keyword evidence="4" id="KW-0547">Nucleotide-binding</keyword>
<sequence length="210" mass="22909">MTTRDEWVTTTHDWSLDVDHDHLRHIRENVATLGVGGRRHLILEVLAYAADEAESAGRVGTAHVVENADGSVTVADDGRGTDTRLDADGRVVRKPVMATRDVRFFDIDVPPLLPDGLPRRGMSSVAALCPWLVHENRRAEGGWVQTYRLGVPEAELATLEPNGRSGTTVRFVPAPDVTGPSSLTTKDLDAHRWLRVVLTRGDSGERPGPG</sequence>
<evidence type="ECO:0000256" key="4">
    <source>
        <dbReference type="ARBA" id="ARBA00022741"/>
    </source>
</evidence>
<dbReference type="EMBL" id="JABEPQ010000001">
    <property type="protein sequence ID" value="NNM44726.1"/>
    <property type="molecule type" value="Genomic_DNA"/>
</dbReference>